<evidence type="ECO:0000313" key="1">
    <source>
        <dbReference type="EMBL" id="AEM88825.1"/>
    </source>
</evidence>
<proteinExistence type="predicted"/>
<accession>G2PHM4</accession>
<dbReference type="Proteomes" id="UP000008703">
    <property type="component" value="Plasmid pSTRVI02"/>
</dbReference>
<geneLocation type="plasmid" evidence="1 2">
    <name>pSTRVI02</name>
</geneLocation>
<dbReference type="KEGG" id="svl:Strvi_0048"/>
<dbReference type="EMBL" id="CP002996">
    <property type="protein sequence ID" value="AEM88825.1"/>
    <property type="molecule type" value="Genomic_DNA"/>
</dbReference>
<gene>
    <name evidence="1" type="ORF">Strvi_0048</name>
</gene>
<reference evidence="1" key="1">
    <citation type="submission" date="2011-08" db="EMBL/GenBank/DDBJ databases">
        <title>Complete sequence of plasmid 2 of Streptomyces violaceusniger Tu 4113.</title>
        <authorList>
            <consortium name="US DOE Joint Genome Institute"/>
            <person name="Lucas S."/>
            <person name="Han J."/>
            <person name="Lapidus A."/>
            <person name="Cheng J.-F."/>
            <person name="Goodwin L."/>
            <person name="Pitluck S."/>
            <person name="Peters L."/>
            <person name="Ivanova N."/>
            <person name="Daligault H."/>
            <person name="Detter J.C."/>
            <person name="Han C."/>
            <person name="Tapia R."/>
            <person name="Land M."/>
            <person name="Hauser L."/>
            <person name="Kyrpides N."/>
            <person name="Ivanova N."/>
            <person name="Pagani I."/>
            <person name="Hagen A."/>
            <person name="Katz L."/>
            <person name="Fiedler H.-P."/>
            <person name="Keasling J."/>
            <person name="Fortman J."/>
            <person name="Woyke T."/>
        </authorList>
    </citation>
    <scope>NUCLEOTIDE SEQUENCE [LARGE SCALE GENOMIC DNA]</scope>
    <source>
        <strain evidence="1">Tu 4113</strain>
        <plasmid evidence="1">pSTRVI02</plasmid>
    </source>
</reference>
<dbReference type="AlphaFoldDB" id="G2PHM4"/>
<keyword evidence="2" id="KW-1185">Reference proteome</keyword>
<protein>
    <submittedName>
        <fullName evidence="1">Uncharacterized protein</fullName>
    </submittedName>
</protein>
<sequence>MRTPIVRWIRRRRPAPTGGTRIYLPDTSVSAACRYYGYPDAPGADWPELSTHFKIRRAIGEPV</sequence>
<organism evidence="1 2">
    <name type="scientific">Streptomyces violaceusniger (strain Tu 4113)</name>
    <dbReference type="NCBI Taxonomy" id="653045"/>
    <lineage>
        <taxon>Bacteria</taxon>
        <taxon>Bacillati</taxon>
        <taxon>Actinomycetota</taxon>
        <taxon>Actinomycetes</taxon>
        <taxon>Kitasatosporales</taxon>
        <taxon>Streptomycetaceae</taxon>
        <taxon>Streptomyces</taxon>
        <taxon>Streptomyces violaceusniger group</taxon>
    </lineage>
</organism>
<name>G2PHM4_STRV4</name>
<keyword evidence="1" id="KW-0614">Plasmid</keyword>
<evidence type="ECO:0000313" key="2">
    <source>
        <dbReference type="Proteomes" id="UP000008703"/>
    </source>
</evidence>
<dbReference type="HOGENOM" id="CLU_2884237_0_0_11"/>
<dbReference type="RefSeq" id="WP_014043760.1">
    <property type="nucleotide sequence ID" value="NC_015952.1"/>
</dbReference>